<name>A0A8J6C2Y7_ELECQ</name>
<organism evidence="2 3">
    <name type="scientific">Eleutherodactylus coqui</name>
    <name type="common">Puerto Rican coqui</name>
    <dbReference type="NCBI Taxonomy" id="57060"/>
    <lineage>
        <taxon>Eukaryota</taxon>
        <taxon>Metazoa</taxon>
        <taxon>Chordata</taxon>
        <taxon>Craniata</taxon>
        <taxon>Vertebrata</taxon>
        <taxon>Euteleostomi</taxon>
        <taxon>Amphibia</taxon>
        <taxon>Batrachia</taxon>
        <taxon>Anura</taxon>
        <taxon>Neobatrachia</taxon>
        <taxon>Hyloidea</taxon>
        <taxon>Eleutherodactylidae</taxon>
        <taxon>Eleutherodactylinae</taxon>
        <taxon>Eleutherodactylus</taxon>
        <taxon>Eleutherodactylus</taxon>
    </lineage>
</organism>
<feature type="region of interest" description="Disordered" evidence="1">
    <location>
        <begin position="53"/>
        <end position="74"/>
    </location>
</feature>
<dbReference type="EMBL" id="WNTK01022433">
    <property type="protein sequence ID" value="KAG9461392.1"/>
    <property type="molecule type" value="Genomic_DNA"/>
</dbReference>
<comment type="caution">
    <text evidence="2">The sequence shown here is derived from an EMBL/GenBank/DDBJ whole genome shotgun (WGS) entry which is preliminary data.</text>
</comment>
<reference evidence="2" key="1">
    <citation type="thesis" date="2020" institute="ProQuest LLC" country="789 East Eisenhower Parkway, Ann Arbor, MI, USA">
        <title>Comparative Genomics and Chromosome Evolution.</title>
        <authorList>
            <person name="Mudd A.B."/>
        </authorList>
    </citation>
    <scope>NUCLEOTIDE SEQUENCE</scope>
    <source>
        <strain evidence="2">HN-11 Male</strain>
        <tissue evidence="2">Kidney and liver</tissue>
    </source>
</reference>
<dbReference type="Proteomes" id="UP000770717">
    <property type="component" value="Unassembled WGS sequence"/>
</dbReference>
<evidence type="ECO:0000256" key="1">
    <source>
        <dbReference type="SAM" id="MobiDB-lite"/>
    </source>
</evidence>
<evidence type="ECO:0000313" key="2">
    <source>
        <dbReference type="EMBL" id="KAG9461392.1"/>
    </source>
</evidence>
<evidence type="ECO:0000313" key="3">
    <source>
        <dbReference type="Proteomes" id="UP000770717"/>
    </source>
</evidence>
<sequence>MAVFPQGYLVGFQTLSFVLCKPTAMDALWKVSVGTEQLGKRDCQLEARGLTGGVTSNKARSAPRSSVDKVQQYQ</sequence>
<dbReference type="AlphaFoldDB" id="A0A8J6C2Y7"/>
<proteinExistence type="predicted"/>
<keyword evidence="3" id="KW-1185">Reference proteome</keyword>
<accession>A0A8J6C2Y7</accession>
<protein>
    <submittedName>
        <fullName evidence="2">Uncharacterized protein</fullName>
    </submittedName>
</protein>
<gene>
    <name evidence="2" type="ORF">GDO78_017030</name>
</gene>